<keyword evidence="4" id="KW-1015">Disulfide bond</keyword>
<evidence type="ECO:0000313" key="9">
    <source>
        <dbReference type="Proteomes" id="UP000198287"/>
    </source>
</evidence>
<protein>
    <submittedName>
        <fullName evidence="8">Serine proteinase stubble</fullName>
    </submittedName>
</protein>
<evidence type="ECO:0000259" key="7">
    <source>
        <dbReference type="PROSITE" id="PS50240"/>
    </source>
</evidence>
<keyword evidence="9" id="KW-1185">Reference proteome</keyword>
<evidence type="ECO:0000256" key="6">
    <source>
        <dbReference type="ARBA" id="ARBA00024195"/>
    </source>
</evidence>
<comment type="subcellular location">
    <subcellularLocation>
        <location evidence="1">Secreted</location>
    </subcellularLocation>
</comment>
<dbReference type="AlphaFoldDB" id="A0A226DTJ9"/>
<evidence type="ECO:0000256" key="5">
    <source>
        <dbReference type="ARBA" id="ARBA00023180"/>
    </source>
</evidence>
<dbReference type="Proteomes" id="UP000198287">
    <property type="component" value="Unassembled WGS sequence"/>
</dbReference>
<evidence type="ECO:0000256" key="1">
    <source>
        <dbReference type="ARBA" id="ARBA00004613"/>
    </source>
</evidence>
<dbReference type="STRING" id="158441.A0A226DTJ9"/>
<dbReference type="FunFam" id="2.40.10.10:FF:000054">
    <property type="entry name" value="Complement C1r subcomponent"/>
    <property type="match status" value="1"/>
</dbReference>
<dbReference type="PANTHER" id="PTHR24256">
    <property type="entry name" value="TRYPTASE-RELATED"/>
    <property type="match status" value="1"/>
</dbReference>
<dbReference type="Gene3D" id="2.40.10.10">
    <property type="entry name" value="Trypsin-like serine proteases"/>
    <property type="match status" value="1"/>
</dbReference>
<dbReference type="GO" id="GO:0006508">
    <property type="term" value="P:proteolysis"/>
    <property type="evidence" value="ECO:0007669"/>
    <property type="project" value="InterPro"/>
</dbReference>
<dbReference type="InterPro" id="IPR009003">
    <property type="entry name" value="Peptidase_S1_PA"/>
</dbReference>
<keyword evidence="3" id="KW-0732">Signal</keyword>
<comment type="caution">
    <text evidence="8">The sequence shown here is derived from an EMBL/GenBank/DDBJ whole genome shotgun (WGS) entry which is preliminary data.</text>
</comment>
<evidence type="ECO:0000256" key="4">
    <source>
        <dbReference type="ARBA" id="ARBA00023157"/>
    </source>
</evidence>
<dbReference type="InterPro" id="IPR001314">
    <property type="entry name" value="Peptidase_S1A"/>
</dbReference>
<dbReference type="SUPFAM" id="SSF50494">
    <property type="entry name" value="Trypsin-like serine proteases"/>
    <property type="match status" value="1"/>
</dbReference>
<dbReference type="GO" id="GO:0004252">
    <property type="term" value="F:serine-type endopeptidase activity"/>
    <property type="evidence" value="ECO:0007669"/>
    <property type="project" value="InterPro"/>
</dbReference>
<sequence>MAPQKSILFDEISNPGLLRFPISARVYQVEEKCLRASVTPYLRLTLTQDLGKTLITVISIGKSYQEIKNFFEVGEEYAFPAGTFTAKERDPGYLAWSNFNYTLWLLPRNAVRHVTNGLVIVTPVPTIANPGQCQCTPAANCADGSAGIDPRVLVNPTLPLCVPPNRFCCNLISTTTRPPATCGTQQLIPFPAYTVGAGQASFSEYPWMVVILGTDNSFIGGGVLIDGNTVLTVAHKVTPLRVTLKVRLGEYLLNAVNEPYAAIEIAVTATRIHEQYQVANLQNDLAVLKLASSVDFNANPHIRPICLPAAGTSFVGQRCYVSGFGASTLNGAYSTVMGKVDLQIMDGPTCQARLQTTRLGPGFILNQQAFLCAGGENGKDSCTGDGGAPLVCLSGTQWFLAGLVSWGIGCGGHVGLAAIILCLLPASEGSHCRDDCPSCTFTPGYPTPDNVVECVSYTIVSVFNSSIALSVYKSGELQQGPFHAARSRLLRFVEAPLPNEAYVKIEESEGGHEIYNRAERNGFKYSGVEQPHRIGASSNSSLR</sequence>
<proteinExistence type="inferred from homology"/>
<feature type="domain" description="Peptidase S1" evidence="7">
    <location>
        <begin position="194"/>
        <end position="472"/>
    </location>
</feature>
<evidence type="ECO:0000256" key="3">
    <source>
        <dbReference type="ARBA" id="ARBA00022729"/>
    </source>
</evidence>
<comment type="similarity">
    <text evidence="6">Belongs to the peptidase S1 family. CLIP subfamily.</text>
</comment>
<evidence type="ECO:0000313" key="8">
    <source>
        <dbReference type="EMBL" id="OXA48027.1"/>
    </source>
</evidence>
<organism evidence="8 9">
    <name type="scientific">Folsomia candida</name>
    <name type="common">Springtail</name>
    <dbReference type="NCBI Taxonomy" id="158441"/>
    <lineage>
        <taxon>Eukaryota</taxon>
        <taxon>Metazoa</taxon>
        <taxon>Ecdysozoa</taxon>
        <taxon>Arthropoda</taxon>
        <taxon>Hexapoda</taxon>
        <taxon>Collembola</taxon>
        <taxon>Entomobryomorpha</taxon>
        <taxon>Isotomoidea</taxon>
        <taxon>Isotomidae</taxon>
        <taxon>Proisotominae</taxon>
        <taxon>Folsomia</taxon>
    </lineage>
</organism>
<dbReference type="Pfam" id="PF00089">
    <property type="entry name" value="Trypsin"/>
    <property type="match status" value="1"/>
</dbReference>
<reference evidence="8 9" key="1">
    <citation type="submission" date="2015-12" db="EMBL/GenBank/DDBJ databases">
        <title>The genome of Folsomia candida.</title>
        <authorList>
            <person name="Faddeeva A."/>
            <person name="Derks M.F."/>
            <person name="Anvar Y."/>
            <person name="Smit S."/>
            <person name="Van Straalen N."/>
            <person name="Roelofs D."/>
        </authorList>
    </citation>
    <scope>NUCLEOTIDE SEQUENCE [LARGE SCALE GENOMIC DNA]</scope>
    <source>
        <strain evidence="8 9">VU population</strain>
        <tissue evidence="8">Whole body</tissue>
    </source>
</reference>
<dbReference type="PRINTS" id="PR00722">
    <property type="entry name" value="CHYMOTRYPSIN"/>
</dbReference>
<dbReference type="OrthoDB" id="6656697at2759"/>
<keyword evidence="5" id="KW-0325">Glycoprotein</keyword>
<dbReference type="InterPro" id="IPR043504">
    <property type="entry name" value="Peptidase_S1_PA_chymotrypsin"/>
</dbReference>
<dbReference type="EMBL" id="LNIX01000012">
    <property type="protein sequence ID" value="OXA48027.1"/>
    <property type="molecule type" value="Genomic_DNA"/>
</dbReference>
<dbReference type="InterPro" id="IPR051487">
    <property type="entry name" value="Ser/Thr_Proteases_Immune/Dev"/>
</dbReference>
<name>A0A226DTJ9_FOLCA</name>
<accession>A0A226DTJ9</accession>
<gene>
    <name evidence="8" type="ORF">Fcan01_17221</name>
</gene>
<dbReference type="InterPro" id="IPR001254">
    <property type="entry name" value="Trypsin_dom"/>
</dbReference>
<dbReference type="GO" id="GO:0005576">
    <property type="term" value="C:extracellular region"/>
    <property type="evidence" value="ECO:0007669"/>
    <property type="project" value="UniProtKB-SubCell"/>
</dbReference>
<dbReference type="CDD" id="cd00190">
    <property type="entry name" value="Tryp_SPc"/>
    <property type="match status" value="1"/>
</dbReference>
<dbReference type="PROSITE" id="PS50240">
    <property type="entry name" value="TRYPSIN_DOM"/>
    <property type="match status" value="1"/>
</dbReference>
<keyword evidence="2" id="KW-0964">Secreted</keyword>
<dbReference type="SMART" id="SM00020">
    <property type="entry name" value="Tryp_SPc"/>
    <property type="match status" value="1"/>
</dbReference>
<evidence type="ECO:0000256" key="2">
    <source>
        <dbReference type="ARBA" id="ARBA00022525"/>
    </source>
</evidence>